<dbReference type="SUPFAM" id="SSF52540">
    <property type="entry name" value="P-loop containing nucleoside triphosphate hydrolases"/>
    <property type="match status" value="1"/>
</dbReference>
<dbReference type="EC" id="2.7.10.2" evidence="4"/>
<evidence type="ECO:0000313" key="22">
    <source>
        <dbReference type="Proteomes" id="UP001251524"/>
    </source>
</evidence>
<keyword evidence="9" id="KW-0547">Nucleotide-binding</keyword>
<dbReference type="InterPro" id="IPR032807">
    <property type="entry name" value="GNVR"/>
</dbReference>
<dbReference type="Pfam" id="PF02706">
    <property type="entry name" value="Wzz"/>
    <property type="match status" value="1"/>
</dbReference>
<evidence type="ECO:0000256" key="2">
    <source>
        <dbReference type="ARBA" id="ARBA00007316"/>
    </source>
</evidence>
<comment type="catalytic activity">
    <reaction evidence="15">
        <text>L-tyrosyl-[protein] + ATP = O-phospho-L-tyrosyl-[protein] + ADP + H(+)</text>
        <dbReference type="Rhea" id="RHEA:10596"/>
        <dbReference type="Rhea" id="RHEA-COMP:10136"/>
        <dbReference type="Rhea" id="RHEA-COMP:20101"/>
        <dbReference type="ChEBI" id="CHEBI:15378"/>
        <dbReference type="ChEBI" id="CHEBI:30616"/>
        <dbReference type="ChEBI" id="CHEBI:46858"/>
        <dbReference type="ChEBI" id="CHEBI:61978"/>
        <dbReference type="ChEBI" id="CHEBI:456216"/>
        <dbReference type="EC" id="2.7.10.2"/>
    </reaction>
</comment>
<evidence type="ECO:0000256" key="17">
    <source>
        <dbReference type="SAM" id="Phobius"/>
    </source>
</evidence>
<dbReference type="InterPro" id="IPR050445">
    <property type="entry name" value="Bact_polysacc_biosynth/exp"/>
</dbReference>
<dbReference type="PANTHER" id="PTHR32309">
    <property type="entry name" value="TYROSINE-PROTEIN KINASE"/>
    <property type="match status" value="1"/>
</dbReference>
<dbReference type="NCBIfam" id="TIGR01007">
    <property type="entry name" value="eps_fam"/>
    <property type="match status" value="1"/>
</dbReference>
<proteinExistence type="inferred from homology"/>
<evidence type="ECO:0000259" key="18">
    <source>
        <dbReference type="Pfam" id="PF02706"/>
    </source>
</evidence>
<protein>
    <recommendedName>
        <fullName evidence="4">non-specific protein-tyrosine kinase</fullName>
        <ecNumber evidence="4">2.7.10.2</ecNumber>
    </recommendedName>
</protein>
<evidence type="ECO:0000256" key="15">
    <source>
        <dbReference type="ARBA" id="ARBA00051245"/>
    </source>
</evidence>
<keyword evidence="22" id="KW-1185">Reference proteome</keyword>
<evidence type="ECO:0000259" key="20">
    <source>
        <dbReference type="Pfam" id="PF13807"/>
    </source>
</evidence>
<dbReference type="Proteomes" id="UP001251524">
    <property type="component" value="Unassembled WGS sequence"/>
</dbReference>
<comment type="caution">
    <text evidence="21">The sequence shown here is derived from an EMBL/GenBank/DDBJ whole genome shotgun (WGS) entry which is preliminary data.</text>
</comment>
<organism evidence="21 22">
    <name type="scientific">Lysobacter niastensis</name>
    <dbReference type="NCBI Taxonomy" id="380629"/>
    <lineage>
        <taxon>Bacteria</taxon>
        <taxon>Pseudomonadati</taxon>
        <taxon>Pseudomonadota</taxon>
        <taxon>Gammaproteobacteria</taxon>
        <taxon>Lysobacterales</taxon>
        <taxon>Lysobacteraceae</taxon>
        <taxon>Lysobacter</taxon>
    </lineage>
</organism>
<keyword evidence="6" id="KW-0997">Cell inner membrane</keyword>
<keyword evidence="10" id="KW-0418">Kinase</keyword>
<evidence type="ECO:0000256" key="11">
    <source>
        <dbReference type="ARBA" id="ARBA00022840"/>
    </source>
</evidence>
<comment type="similarity">
    <text evidence="2">Belongs to the CpsD/CapB family.</text>
</comment>
<evidence type="ECO:0000256" key="9">
    <source>
        <dbReference type="ARBA" id="ARBA00022741"/>
    </source>
</evidence>
<comment type="subcellular location">
    <subcellularLocation>
        <location evidence="1">Cell inner membrane</location>
        <topology evidence="1">Multi-pass membrane protein</topology>
    </subcellularLocation>
</comment>
<evidence type="ECO:0000256" key="3">
    <source>
        <dbReference type="ARBA" id="ARBA00008883"/>
    </source>
</evidence>
<evidence type="ECO:0000256" key="4">
    <source>
        <dbReference type="ARBA" id="ARBA00011903"/>
    </source>
</evidence>
<evidence type="ECO:0000259" key="19">
    <source>
        <dbReference type="Pfam" id="PF13614"/>
    </source>
</evidence>
<keyword evidence="5" id="KW-1003">Cell membrane</keyword>
<feature type="domain" description="Polysaccharide chain length determinant N-terminal" evidence="18">
    <location>
        <begin position="21"/>
        <end position="114"/>
    </location>
</feature>
<dbReference type="InterPro" id="IPR027417">
    <property type="entry name" value="P-loop_NTPase"/>
</dbReference>
<dbReference type="InterPro" id="IPR025669">
    <property type="entry name" value="AAA_dom"/>
</dbReference>
<dbReference type="PANTHER" id="PTHR32309:SF13">
    <property type="entry name" value="FERRIC ENTEROBACTIN TRANSPORT PROTEIN FEPE"/>
    <property type="match status" value="1"/>
</dbReference>
<dbReference type="Pfam" id="PF13614">
    <property type="entry name" value="AAA_31"/>
    <property type="match status" value="1"/>
</dbReference>
<feature type="transmembrane region" description="Helical" evidence="17">
    <location>
        <begin position="442"/>
        <end position="463"/>
    </location>
</feature>
<evidence type="ECO:0000256" key="14">
    <source>
        <dbReference type="ARBA" id="ARBA00023137"/>
    </source>
</evidence>
<dbReference type="CDD" id="cd05387">
    <property type="entry name" value="BY-kinase"/>
    <property type="match status" value="1"/>
</dbReference>
<evidence type="ECO:0000256" key="8">
    <source>
        <dbReference type="ARBA" id="ARBA00022692"/>
    </source>
</evidence>
<dbReference type="InterPro" id="IPR003856">
    <property type="entry name" value="LPS_length_determ_N"/>
</dbReference>
<sequence>MTTMTEHPLLPEPLGQEPDSDEINLLEYWRILRERQWLVVGVTAAVALVALVLTLLATPVFRAGSTLQIERETIQLLDVQGLQPAESPYDIDFYQTQYELLQSRSLAQRVVQDLRLVEHPYFAKTVAAVDEAFNERNPGKANALGKAQAREDALVGTVMGGLTVEPVRNSRLVRVNFDSPDPQLAARISNGYGDAFIASNIERRFDASSYAKKYLEDRLTQLKGKLEDSERDLVTFSEKEQIVSVGEDKPSLDAQNLGDINSALAAAQSARIKAEAQWRQASTGDGLGLPQVVANTLIQKLREQRATLSADYQQKLGTMKPDYPDMVRLHNQIGEVDRQIATEVGNVRAALQAEYGAAQEQETLLQERIAGLKSDVLDLQGRSIQYNILKREAETNRQLYDALLQRYKEIGVAGGIGANNISVVDRAQVPDFPHSPRKALNLAVGLLLGGFLGVLLAFLLHYLDKAVHNPKALETASRRPVLGAIPLLGKGATPAQAVADLRSPFSEAYRSVRTALQFATSSGLPRSLLISSAGPAEGKTTTAVELARNIAQLGKRVVLIDADLRKPSVHRALGLTNEAGLSNLLAGAAASAQVVQTMGDGLSVITSGPIPPSPPELLGGHAFAELLQELGQRFDVVVLDGPPVLGLADAPLLAHHAAATLLVAAAGETRSDAIDAALRRLNATGARVLGSVLTRFDAKRQGENYGYAYEYGGR</sequence>
<dbReference type="Gene3D" id="3.40.50.300">
    <property type="entry name" value="P-loop containing nucleotide triphosphate hydrolases"/>
    <property type="match status" value="1"/>
</dbReference>
<accession>A0ABU1WE29</accession>
<evidence type="ECO:0000256" key="16">
    <source>
        <dbReference type="SAM" id="Coils"/>
    </source>
</evidence>
<comment type="similarity">
    <text evidence="3">Belongs to the etk/wzc family.</text>
</comment>
<feature type="domain" description="AAA" evidence="19">
    <location>
        <begin position="538"/>
        <end position="653"/>
    </location>
</feature>
<keyword evidence="16" id="KW-0175">Coiled coil</keyword>
<gene>
    <name evidence="21" type="ORF">J2X06_003081</name>
</gene>
<keyword evidence="13 17" id="KW-0472">Membrane</keyword>
<evidence type="ECO:0000256" key="5">
    <source>
        <dbReference type="ARBA" id="ARBA00022475"/>
    </source>
</evidence>
<evidence type="ECO:0000256" key="10">
    <source>
        <dbReference type="ARBA" id="ARBA00022777"/>
    </source>
</evidence>
<feature type="domain" description="Tyrosine-protein kinase G-rich" evidence="20">
    <location>
        <begin position="389"/>
        <end position="459"/>
    </location>
</feature>
<evidence type="ECO:0000256" key="6">
    <source>
        <dbReference type="ARBA" id="ARBA00022519"/>
    </source>
</evidence>
<keyword evidence="14" id="KW-0829">Tyrosine-protein kinase</keyword>
<keyword evidence="7" id="KW-0808">Transferase</keyword>
<dbReference type="InterPro" id="IPR005702">
    <property type="entry name" value="Wzc-like_C"/>
</dbReference>
<feature type="transmembrane region" description="Helical" evidence="17">
    <location>
        <begin position="37"/>
        <end position="61"/>
    </location>
</feature>
<dbReference type="Pfam" id="PF13807">
    <property type="entry name" value="GNVR"/>
    <property type="match status" value="1"/>
</dbReference>
<evidence type="ECO:0000256" key="1">
    <source>
        <dbReference type="ARBA" id="ARBA00004429"/>
    </source>
</evidence>
<evidence type="ECO:0000313" key="21">
    <source>
        <dbReference type="EMBL" id="MDR7135863.1"/>
    </source>
</evidence>
<keyword evidence="12 17" id="KW-1133">Transmembrane helix</keyword>
<keyword evidence="11" id="KW-0067">ATP-binding</keyword>
<name>A0ABU1WE29_9GAMM</name>
<evidence type="ECO:0000256" key="7">
    <source>
        <dbReference type="ARBA" id="ARBA00022679"/>
    </source>
</evidence>
<evidence type="ECO:0000256" key="12">
    <source>
        <dbReference type="ARBA" id="ARBA00022989"/>
    </source>
</evidence>
<feature type="coiled-coil region" evidence="16">
    <location>
        <begin position="212"/>
        <end position="239"/>
    </location>
</feature>
<keyword evidence="8 17" id="KW-0812">Transmembrane</keyword>
<dbReference type="RefSeq" id="WP_310063891.1">
    <property type="nucleotide sequence ID" value="NZ_JAVDVY010000003.1"/>
</dbReference>
<reference evidence="21 22" key="1">
    <citation type="submission" date="2023-07" db="EMBL/GenBank/DDBJ databases">
        <title>Sorghum-associated microbial communities from plants grown in Nebraska, USA.</title>
        <authorList>
            <person name="Schachtman D."/>
        </authorList>
    </citation>
    <scope>NUCLEOTIDE SEQUENCE [LARGE SCALE GENOMIC DNA]</scope>
    <source>
        <strain evidence="21 22">BE198</strain>
    </source>
</reference>
<dbReference type="EMBL" id="JAVDVY010000003">
    <property type="protein sequence ID" value="MDR7135863.1"/>
    <property type="molecule type" value="Genomic_DNA"/>
</dbReference>
<evidence type="ECO:0000256" key="13">
    <source>
        <dbReference type="ARBA" id="ARBA00023136"/>
    </source>
</evidence>